<evidence type="ECO:0000313" key="3">
    <source>
        <dbReference type="Proteomes" id="UP000675664"/>
    </source>
</evidence>
<reference evidence="2" key="1">
    <citation type="submission" date="2021-04" db="EMBL/GenBank/DDBJ databases">
        <title>Sinoanaerobacter chloroacetimidivorans sp. nov., an obligate anaerobic bacterium isolated from anaerobic sludge.</title>
        <authorList>
            <person name="Bao Y."/>
        </authorList>
    </citation>
    <scope>NUCLEOTIDE SEQUENCE</scope>
    <source>
        <strain evidence="2">BAD-6</strain>
    </source>
</reference>
<evidence type="ECO:0000313" key="2">
    <source>
        <dbReference type="EMBL" id="MBR0599159.1"/>
    </source>
</evidence>
<accession>A0A8J7W1L8</accession>
<sequence length="254" mass="28500">MDLKQAWNQAIISRTSRRSYKNKRISALKVAQIKQLIDMFNMESGLKIQFIDNGHEFLTGYKASYGMFSGTPAVIALVGNSQSEESKRLAGYYGEFLVLECVSLDLGTCWISGTFDKESCRKHIALDQEDELICIIAAGIVRENKSLKERIISQVGKSKQTFNELLKEASDTPPLWVKLGIEAARFAPSAVNGKPIGYRYQDGQISVFIAKENHGNQEIDLGISMAHFQLGALQGLQRGNWIKDSQSYRFQCEF</sequence>
<dbReference type="Pfam" id="PF14512">
    <property type="entry name" value="TM1586_NiRdase"/>
    <property type="match status" value="1"/>
</dbReference>
<dbReference type="Proteomes" id="UP000675664">
    <property type="component" value="Unassembled WGS sequence"/>
</dbReference>
<dbReference type="SUPFAM" id="SSF55469">
    <property type="entry name" value="FMN-dependent nitroreductase-like"/>
    <property type="match status" value="1"/>
</dbReference>
<dbReference type="EMBL" id="JAGSND010000010">
    <property type="protein sequence ID" value="MBR0599159.1"/>
    <property type="molecule type" value="Genomic_DNA"/>
</dbReference>
<protein>
    <submittedName>
        <fullName evidence="2">Nitroreductase family protein</fullName>
    </submittedName>
</protein>
<evidence type="ECO:0000259" key="1">
    <source>
        <dbReference type="Pfam" id="PF14512"/>
    </source>
</evidence>
<dbReference type="Gene3D" id="3.40.109.10">
    <property type="entry name" value="NADH Oxidase"/>
    <property type="match status" value="1"/>
</dbReference>
<comment type="caution">
    <text evidence="2">The sequence shown here is derived from an EMBL/GenBank/DDBJ whole genome shotgun (WGS) entry which is preliminary data.</text>
</comment>
<keyword evidence="3" id="KW-1185">Reference proteome</keyword>
<dbReference type="GO" id="GO:0016491">
    <property type="term" value="F:oxidoreductase activity"/>
    <property type="evidence" value="ECO:0007669"/>
    <property type="project" value="InterPro"/>
</dbReference>
<reference evidence="2" key="2">
    <citation type="submission" date="2021-04" db="EMBL/GenBank/DDBJ databases">
        <authorList>
            <person name="Liu J."/>
        </authorList>
    </citation>
    <scope>NUCLEOTIDE SEQUENCE</scope>
    <source>
        <strain evidence="2">BAD-6</strain>
    </source>
</reference>
<dbReference type="InterPro" id="IPR000415">
    <property type="entry name" value="Nitroreductase-like"/>
</dbReference>
<dbReference type="AlphaFoldDB" id="A0A8J7W1L8"/>
<dbReference type="InterPro" id="IPR029478">
    <property type="entry name" value="TM1586_NiRdase"/>
</dbReference>
<organism evidence="2 3">
    <name type="scientific">Sinanaerobacter chloroacetimidivorans</name>
    <dbReference type="NCBI Taxonomy" id="2818044"/>
    <lineage>
        <taxon>Bacteria</taxon>
        <taxon>Bacillati</taxon>
        <taxon>Bacillota</taxon>
        <taxon>Clostridia</taxon>
        <taxon>Peptostreptococcales</taxon>
        <taxon>Anaerovoracaceae</taxon>
        <taxon>Sinanaerobacter</taxon>
    </lineage>
</organism>
<dbReference type="Gene3D" id="3.40.109.30">
    <property type="entry name" value="putative nitroreductase (tm1586), domain 2"/>
    <property type="match status" value="1"/>
</dbReference>
<proteinExistence type="predicted"/>
<name>A0A8J7W1L8_9FIRM</name>
<feature type="domain" description="Putative nitroreductase TM1586" evidence="1">
    <location>
        <begin position="9"/>
        <end position="232"/>
    </location>
</feature>
<gene>
    <name evidence="2" type="ORF">KCX82_14815</name>
</gene>
<dbReference type="RefSeq" id="WP_227019291.1">
    <property type="nucleotide sequence ID" value="NZ_JAGSND010000010.1"/>
</dbReference>